<keyword evidence="2" id="KW-1185">Reference proteome</keyword>
<sequence length="194" mass="22725">MDAPLEHMVKIFSSDKKKIQKYCKQWYRDTKDYAQPWPKEGTFDEDIIEHALTHIKSKHQKKKRKKSEAILSLWRVFCDTKTNIKLTMLERTAIQIQEIATEGVPEGPPPYGLYLIWPAAGYQDPVQVEFEEGETEAKEVEKVPRLLPTAPRAEYEQRRKEQYLGYSLLKNGQIDWRMLVLFEGNGPLGRLFLK</sequence>
<gene>
    <name evidence="1" type="ORF">NDU88_005971</name>
</gene>
<comment type="caution">
    <text evidence="1">The sequence shown here is derived from an EMBL/GenBank/DDBJ whole genome shotgun (WGS) entry which is preliminary data.</text>
</comment>
<reference evidence="1" key="1">
    <citation type="journal article" date="2022" name="bioRxiv">
        <title>Sequencing and chromosome-scale assembly of the giantPleurodeles waltlgenome.</title>
        <authorList>
            <person name="Brown T."/>
            <person name="Elewa A."/>
            <person name="Iarovenko S."/>
            <person name="Subramanian E."/>
            <person name="Araus A.J."/>
            <person name="Petzold A."/>
            <person name="Susuki M."/>
            <person name="Suzuki K.-i.T."/>
            <person name="Hayashi T."/>
            <person name="Toyoda A."/>
            <person name="Oliveira C."/>
            <person name="Osipova E."/>
            <person name="Leigh N.D."/>
            <person name="Simon A."/>
            <person name="Yun M.H."/>
        </authorList>
    </citation>
    <scope>NUCLEOTIDE SEQUENCE</scope>
    <source>
        <strain evidence="1">20211129_DDA</strain>
        <tissue evidence="1">Liver</tissue>
    </source>
</reference>
<dbReference type="EMBL" id="JANPWB010000005">
    <property type="protein sequence ID" value="KAJ1189221.1"/>
    <property type="molecule type" value="Genomic_DNA"/>
</dbReference>
<evidence type="ECO:0000313" key="2">
    <source>
        <dbReference type="Proteomes" id="UP001066276"/>
    </source>
</evidence>
<protein>
    <submittedName>
        <fullName evidence="1">Uncharacterized protein</fullName>
    </submittedName>
</protein>
<proteinExistence type="predicted"/>
<dbReference type="Proteomes" id="UP001066276">
    <property type="component" value="Chromosome 3_1"/>
</dbReference>
<evidence type="ECO:0000313" key="1">
    <source>
        <dbReference type="EMBL" id="KAJ1189221.1"/>
    </source>
</evidence>
<name>A0AAV7ULH1_PLEWA</name>
<accession>A0AAV7ULH1</accession>
<organism evidence="1 2">
    <name type="scientific">Pleurodeles waltl</name>
    <name type="common">Iberian ribbed newt</name>
    <dbReference type="NCBI Taxonomy" id="8319"/>
    <lineage>
        <taxon>Eukaryota</taxon>
        <taxon>Metazoa</taxon>
        <taxon>Chordata</taxon>
        <taxon>Craniata</taxon>
        <taxon>Vertebrata</taxon>
        <taxon>Euteleostomi</taxon>
        <taxon>Amphibia</taxon>
        <taxon>Batrachia</taxon>
        <taxon>Caudata</taxon>
        <taxon>Salamandroidea</taxon>
        <taxon>Salamandridae</taxon>
        <taxon>Pleurodelinae</taxon>
        <taxon>Pleurodeles</taxon>
    </lineage>
</organism>
<dbReference type="AlphaFoldDB" id="A0AAV7ULH1"/>